<organism evidence="1 2">
    <name type="scientific">Candidatus Thiothrix singaporensis</name>
    <dbReference type="NCBI Taxonomy" id="2799669"/>
    <lineage>
        <taxon>Bacteria</taxon>
        <taxon>Pseudomonadati</taxon>
        <taxon>Pseudomonadota</taxon>
        <taxon>Gammaproteobacteria</taxon>
        <taxon>Thiotrichales</taxon>
        <taxon>Thiotrichaceae</taxon>
        <taxon>Thiothrix</taxon>
    </lineage>
</organism>
<proteinExistence type="predicted"/>
<gene>
    <name evidence="1" type="ORF">HZT40_21650</name>
</gene>
<dbReference type="EMBL" id="CP059265">
    <property type="protein sequence ID" value="QLQ33783.1"/>
    <property type="molecule type" value="Genomic_DNA"/>
</dbReference>
<accession>A0A7L6AXN2</accession>
<name>A0A7L6AXN2_9GAMM</name>
<evidence type="ECO:0000313" key="2">
    <source>
        <dbReference type="Proteomes" id="UP000510621"/>
    </source>
</evidence>
<dbReference type="AlphaFoldDB" id="A0A7L6AXN2"/>
<dbReference type="KEGG" id="this:HZT40_21650"/>
<reference evidence="1" key="1">
    <citation type="submission" date="2020-06" db="EMBL/GenBank/DDBJ databases">
        <title>Analysis procedures for assessing recovery of high quality, complete, closed genomes from Nanopore long read metagenome sequencing.</title>
        <authorList>
            <person name="Bessarab I."/>
            <person name="Arumugam K."/>
            <person name="Haryono M."/>
            <person name="Liu X."/>
            <person name="Roy S."/>
            <person name="Zuniga-Montanez R.E."/>
            <person name="Qiu G."/>
            <person name="Drautz-Moses D.I."/>
            <person name="Law Y.Y."/>
            <person name="Wuertz S."/>
            <person name="Lauro F.M."/>
            <person name="Huson D.H."/>
            <person name="Williams R.B."/>
        </authorList>
    </citation>
    <scope>NUCLEOTIDE SEQUENCE [LARGE SCALE GENOMIC DNA]</scope>
    <source>
        <strain evidence="1">SSD2</strain>
    </source>
</reference>
<protein>
    <submittedName>
        <fullName evidence="1">Uncharacterized protein</fullName>
    </submittedName>
</protein>
<dbReference type="Proteomes" id="UP000510621">
    <property type="component" value="Chromosome"/>
</dbReference>
<keyword evidence="2" id="KW-1185">Reference proteome</keyword>
<evidence type="ECO:0000313" key="1">
    <source>
        <dbReference type="EMBL" id="QLQ33783.1"/>
    </source>
</evidence>
<sequence>MPVQAEALATTSPEHLRACLQAVGLLGEPLGEGRYAVGEAFLSLVCFLGCSPDIELTPQADKPFCYVQLPQTAEAVTLELIRKPPVSTASWVLVGNVHEAEAVPDAALLDALESASGCRWKYAYRR</sequence>